<dbReference type="SMART" id="SM00388">
    <property type="entry name" value="HisKA"/>
    <property type="match status" value="1"/>
</dbReference>
<keyword evidence="9" id="KW-0418">Kinase</keyword>
<keyword evidence="14" id="KW-0175">Coiled coil</keyword>
<evidence type="ECO:0000256" key="9">
    <source>
        <dbReference type="ARBA" id="ARBA00022777"/>
    </source>
</evidence>
<dbReference type="GO" id="GO:0005886">
    <property type="term" value="C:plasma membrane"/>
    <property type="evidence" value="ECO:0007669"/>
    <property type="project" value="UniProtKB-SubCell"/>
</dbReference>
<dbReference type="InterPro" id="IPR005467">
    <property type="entry name" value="His_kinase_dom"/>
</dbReference>
<evidence type="ECO:0000256" key="3">
    <source>
        <dbReference type="ARBA" id="ARBA00012438"/>
    </source>
</evidence>
<dbReference type="SMART" id="SM00387">
    <property type="entry name" value="HATPase_c"/>
    <property type="match status" value="1"/>
</dbReference>
<evidence type="ECO:0000256" key="13">
    <source>
        <dbReference type="ARBA" id="ARBA00023136"/>
    </source>
</evidence>
<evidence type="ECO:0000256" key="7">
    <source>
        <dbReference type="ARBA" id="ARBA00022692"/>
    </source>
</evidence>
<dbReference type="GO" id="GO:0000155">
    <property type="term" value="F:phosphorelay sensor kinase activity"/>
    <property type="evidence" value="ECO:0007669"/>
    <property type="project" value="InterPro"/>
</dbReference>
<feature type="domain" description="Histidine kinase" evidence="16">
    <location>
        <begin position="305"/>
        <end position="524"/>
    </location>
</feature>
<evidence type="ECO:0000256" key="1">
    <source>
        <dbReference type="ARBA" id="ARBA00000085"/>
    </source>
</evidence>
<comment type="catalytic activity">
    <reaction evidence="1">
        <text>ATP + protein L-histidine = ADP + protein N-phospho-L-histidine.</text>
        <dbReference type="EC" id="2.7.13.3"/>
    </reaction>
</comment>
<dbReference type="SUPFAM" id="SSF158472">
    <property type="entry name" value="HAMP domain-like"/>
    <property type="match status" value="1"/>
</dbReference>
<evidence type="ECO:0000256" key="5">
    <source>
        <dbReference type="ARBA" id="ARBA00022553"/>
    </source>
</evidence>
<dbReference type="InterPro" id="IPR036890">
    <property type="entry name" value="HATPase_C_sf"/>
</dbReference>
<dbReference type="EMBL" id="RRCF01000002">
    <property type="protein sequence ID" value="RRJ21109.1"/>
    <property type="molecule type" value="Genomic_DNA"/>
</dbReference>
<evidence type="ECO:0000259" key="16">
    <source>
        <dbReference type="PROSITE" id="PS50109"/>
    </source>
</evidence>
<evidence type="ECO:0000256" key="11">
    <source>
        <dbReference type="ARBA" id="ARBA00022989"/>
    </source>
</evidence>
<dbReference type="Pfam" id="PF02518">
    <property type="entry name" value="HATPase_c"/>
    <property type="match status" value="1"/>
</dbReference>
<dbReference type="Pfam" id="PF00672">
    <property type="entry name" value="HAMP"/>
    <property type="match status" value="1"/>
</dbReference>
<evidence type="ECO:0000256" key="6">
    <source>
        <dbReference type="ARBA" id="ARBA00022679"/>
    </source>
</evidence>
<dbReference type="SUPFAM" id="SSF47384">
    <property type="entry name" value="Homodimeric domain of signal transducing histidine kinase"/>
    <property type="match status" value="1"/>
</dbReference>
<dbReference type="PROSITE" id="PS50885">
    <property type="entry name" value="HAMP"/>
    <property type="match status" value="1"/>
</dbReference>
<accession>A0A3P3QKZ6</accession>
<dbReference type="OrthoDB" id="9809766at2"/>
<sequence>MFRSKLYQAFALLLVITLVQAALAIWASGLARYHVERSRVANEMLAEFIALGADKQRLKVWLAQYLLVKEAPLAERDRYLLQMQQNLTNLNELLVRDQQLAEQEQDYAEISQQLKSLSILETNVAALERSLKNKEVLPKEEGDVWRILIQTFDNLEGLDLKRLIAASIDLQRTRSALAESKAEDALNRVQLLTALVAGVGVICAVLLALLLSRALYRPIQQLLHGTSAIAYGQLDHRLPEGGHSEFSTLARSFNQMAMELQRGKQQEEDHTRRVEQEVAERTKQLQHAIEQLQQAEQMQQRFLADVSHELRTPATAIRGEAEIGLRGLDKNAEFYKETLARIVETSVFLSKRIDDLLMLVRGPAQLQLRQRVFAVSEIWSQFAEVARRIAASQNRELQLHPPVLTDCDAQLFIDHDKLTQVLQIVLDNAFRYSDISQLVSLELELTEQCCIRVRDHGIGIPEQDLSRVGHRYFRAANARKVRPDGLGIGLSLCHTLLQAQHGEFNLKSREGQGTVAEILLPLVEHE</sequence>
<proteinExistence type="predicted"/>
<dbReference type="PROSITE" id="PS50109">
    <property type="entry name" value="HIS_KIN"/>
    <property type="match status" value="1"/>
</dbReference>
<dbReference type="AlphaFoldDB" id="A0A3P3QKZ6"/>
<keyword evidence="4" id="KW-1003">Cell membrane</keyword>
<evidence type="ECO:0000256" key="8">
    <source>
        <dbReference type="ARBA" id="ARBA00022741"/>
    </source>
</evidence>
<dbReference type="Pfam" id="PF00512">
    <property type="entry name" value="HisKA"/>
    <property type="match status" value="1"/>
</dbReference>
<evidence type="ECO:0000256" key="10">
    <source>
        <dbReference type="ARBA" id="ARBA00022840"/>
    </source>
</evidence>
<gene>
    <name evidence="18" type="ORF">EIK76_09485</name>
</gene>
<evidence type="ECO:0000256" key="4">
    <source>
        <dbReference type="ARBA" id="ARBA00022475"/>
    </source>
</evidence>
<dbReference type="CDD" id="cd06225">
    <property type="entry name" value="HAMP"/>
    <property type="match status" value="1"/>
</dbReference>
<dbReference type="Gene3D" id="6.10.340.10">
    <property type="match status" value="1"/>
</dbReference>
<dbReference type="Proteomes" id="UP000276260">
    <property type="component" value="Unassembled WGS sequence"/>
</dbReference>
<protein>
    <recommendedName>
        <fullName evidence="3">histidine kinase</fullName>
        <ecNumber evidence="3">2.7.13.3</ecNumber>
    </recommendedName>
</protein>
<keyword evidence="12" id="KW-0902">Two-component regulatory system</keyword>
<dbReference type="GO" id="GO:0005524">
    <property type="term" value="F:ATP binding"/>
    <property type="evidence" value="ECO:0007669"/>
    <property type="project" value="UniProtKB-KW"/>
</dbReference>
<keyword evidence="5" id="KW-0597">Phosphoprotein</keyword>
<dbReference type="InterPro" id="IPR004358">
    <property type="entry name" value="Sig_transdc_His_kin-like_C"/>
</dbReference>
<feature type="coiled-coil region" evidence="14">
    <location>
        <begin position="100"/>
        <end position="137"/>
    </location>
</feature>
<dbReference type="PANTHER" id="PTHR45528:SF1">
    <property type="entry name" value="SENSOR HISTIDINE KINASE CPXA"/>
    <property type="match status" value="1"/>
</dbReference>
<dbReference type="SMART" id="SM00304">
    <property type="entry name" value="HAMP"/>
    <property type="match status" value="1"/>
</dbReference>
<dbReference type="InterPro" id="IPR003661">
    <property type="entry name" value="HisK_dim/P_dom"/>
</dbReference>
<comment type="subcellular location">
    <subcellularLocation>
        <location evidence="2">Cell membrane</location>
        <topology evidence="2">Multi-pass membrane protein</topology>
    </subcellularLocation>
</comment>
<evidence type="ECO:0000256" key="14">
    <source>
        <dbReference type="SAM" id="Coils"/>
    </source>
</evidence>
<keyword evidence="7 15" id="KW-0812">Transmembrane</keyword>
<name>A0A3P3QKZ6_9GAMM</name>
<dbReference type="CDD" id="cd00075">
    <property type="entry name" value="HATPase"/>
    <property type="match status" value="1"/>
</dbReference>
<evidence type="ECO:0000256" key="2">
    <source>
        <dbReference type="ARBA" id="ARBA00004651"/>
    </source>
</evidence>
<dbReference type="InterPro" id="IPR003594">
    <property type="entry name" value="HATPase_dom"/>
</dbReference>
<keyword evidence="8" id="KW-0547">Nucleotide-binding</keyword>
<keyword evidence="19" id="KW-1185">Reference proteome</keyword>
<feature type="domain" description="HAMP" evidence="17">
    <location>
        <begin position="213"/>
        <end position="265"/>
    </location>
</feature>
<comment type="caution">
    <text evidence="18">The sequence shown here is derived from an EMBL/GenBank/DDBJ whole genome shotgun (WGS) entry which is preliminary data.</text>
</comment>
<dbReference type="CDD" id="cd00082">
    <property type="entry name" value="HisKA"/>
    <property type="match status" value="1"/>
</dbReference>
<dbReference type="EC" id="2.7.13.3" evidence="3"/>
<dbReference type="Gene3D" id="1.10.287.130">
    <property type="match status" value="1"/>
</dbReference>
<reference evidence="18 19" key="1">
    <citation type="submission" date="2018-11" db="EMBL/GenBank/DDBJ databases">
        <title>Draft genome analysis of Rheinheimera mesophila isolated from an industrial waste site.</title>
        <authorList>
            <person name="Yu Q."/>
            <person name="Qi Y."/>
            <person name="Zhang H."/>
            <person name="Lu Y."/>
            <person name="Pu J."/>
        </authorList>
    </citation>
    <scope>NUCLEOTIDE SEQUENCE [LARGE SCALE GENOMIC DNA]</scope>
    <source>
        <strain evidence="18 19">IITR13</strain>
    </source>
</reference>
<dbReference type="RefSeq" id="WP_046518564.1">
    <property type="nucleotide sequence ID" value="NZ_LAVS01000003.1"/>
</dbReference>
<evidence type="ECO:0000256" key="15">
    <source>
        <dbReference type="SAM" id="Phobius"/>
    </source>
</evidence>
<keyword evidence="13 15" id="KW-0472">Membrane</keyword>
<evidence type="ECO:0000259" key="17">
    <source>
        <dbReference type="PROSITE" id="PS50885"/>
    </source>
</evidence>
<dbReference type="PANTHER" id="PTHR45528">
    <property type="entry name" value="SENSOR HISTIDINE KINASE CPXA"/>
    <property type="match status" value="1"/>
</dbReference>
<dbReference type="Gene3D" id="3.30.565.10">
    <property type="entry name" value="Histidine kinase-like ATPase, C-terminal domain"/>
    <property type="match status" value="1"/>
</dbReference>
<dbReference type="PRINTS" id="PR00344">
    <property type="entry name" value="BCTRLSENSOR"/>
</dbReference>
<evidence type="ECO:0000256" key="12">
    <source>
        <dbReference type="ARBA" id="ARBA00023012"/>
    </source>
</evidence>
<evidence type="ECO:0000313" key="19">
    <source>
        <dbReference type="Proteomes" id="UP000276260"/>
    </source>
</evidence>
<dbReference type="SUPFAM" id="SSF55874">
    <property type="entry name" value="ATPase domain of HSP90 chaperone/DNA topoisomerase II/histidine kinase"/>
    <property type="match status" value="1"/>
</dbReference>
<keyword evidence="10" id="KW-0067">ATP-binding</keyword>
<organism evidence="18 19">
    <name type="scientific">Rheinheimera mesophila</name>
    <dbReference type="NCBI Taxonomy" id="1547515"/>
    <lineage>
        <taxon>Bacteria</taxon>
        <taxon>Pseudomonadati</taxon>
        <taxon>Pseudomonadota</taxon>
        <taxon>Gammaproteobacteria</taxon>
        <taxon>Chromatiales</taxon>
        <taxon>Chromatiaceae</taxon>
        <taxon>Rheinheimera</taxon>
    </lineage>
</organism>
<feature type="transmembrane region" description="Helical" evidence="15">
    <location>
        <begin position="191"/>
        <end position="211"/>
    </location>
</feature>
<dbReference type="InterPro" id="IPR003660">
    <property type="entry name" value="HAMP_dom"/>
</dbReference>
<evidence type="ECO:0000313" key="18">
    <source>
        <dbReference type="EMBL" id="RRJ21109.1"/>
    </source>
</evidence>
<dbReference type="InterPro" id="IPR036097">
    <property type="entry name" value="HisK_dim/P_sf"/>
</dbReference>
<feature type="coiled-coil region" evidence="14">
    <location>
        <begin position="275"/>
        <end position="305"/>
    </location>
</feature>
<keyword evidence="6" id="KW-0808">Transferase</keyword>
<keyword evidence="11 15" id="KW-1133">Transmembrane helix</keyword>
<dbReference type="InterPro" id="IPR050398">
    <property type="entry name" value="HssS/ArlS-like"/>
</dbReference>